<sequence length="116" mass="13176">MNPAANDSTVQSSAENGDSAAAIEVRHEPALARYTIWRDGEMVGLTDYEINGAEVRFTHTEVNPVYRHEGLASILVEFALDDVRERTCLRVVAQCPYVRRWINEHAEYQDLLTRGR</sequence>
<accession>A0ABP7KLR4</accession>
<feature type="region of interest" description="Disordered" evidence="1">
    <location>
        <begin position="1"/>
        <end position="22"/>
    </location>
</feature>
<dbReference type="InterPro" id="IPR000182">
    <property type="entry name" value="GNAT_dom"/>
</dbReference>
<gene>
    <name evidence="4" type="ORF">GCM10022381_22000</name>
</gene>
<feature type="compositionally biased region" description="Polar residues" evidence="1">
    <location>
        <begin position="1"/>
        <end position="16"/>
    </location>
</feature>
<protein>
    <submittedName>
        <fullName evidence="4">GNAT family N-acetyltransferase</fullName>
    </submittedName>
</protein>
<evidence type="ECO:0000313" key="5">
    <source>
        <dbReference type="Proteomes" id="UP001501803"/>
    </source>
</evidence>
<dbReference type="PANTHER" id="PTHR31435:SF10">
    <property type="entry name" value="BSR4717 PROTEIN"/>
    <property type="match status" value="1"/>
</dbReference>
<dbReference type="RefSeq" id="WP_345066258.1">
    <property type="nucleotide sequence ID" value="NZ_BAABCN010000005.1"/>
</dbReference>
<dbReference type="PROSITE" id="PS51186">
    <property type="entry name" value="GNAT"/>
    <property type="match status" value="1"/>
</dbReference>
<dbReference type="InterPro" id="IPR031165">
    <property type="entry name" value="GNAT_YJDJ"/>
</dbReference>
<dbReference type="EMBL" id="BAABCN010000005">
    <property type="protein sequence ID" value="GAA3879281.1"/>
    <property type="molecule type" value="Genomic_DNA"/>
</dbReference>
<evidence type="ECO:0000313" key="4">
    <source>
        <dbReference type="EMBL" id="GAA3879281.1"/>
    </source>
</evidence>
<dbReference type="Proteomes" id="UP001501803">
    <property type="component" value="Unassembled WGS sequence"/>
</dbReference>
<comment type="caution">
    <text evidence="4">The sequence shown here is derived from an EMBL/GenBank/DDBJ whole genome shotgun (WGS) entry which is preliminary data.</text>
</comment>
<organism evidence="4 5">
    <name type="scientific">Leifsonia kafniensis</name>
    <dbReference type="NCBI Taxonomy" id="475957"/>
    <lineage>
        <taxon>Bacteria</taxon>
        <taxon>Bacillati</taxon>
        <taxon>Actinomycetota</taxon>
        <taxon>Actinomycetes</taxon>
        <taxon>Micrococcales</taxon>
        <taxon>Microbacteriaceae</taxon>
        <taxon>Leifsonia</taxon>
    </lineage>
</organism>
<name>A0ABP7KLR4_9MICO</name>
<dbReference type="SUPFAM" id="SSF55729">
    <property type="entry name" value="Acyl-CoA N-acyltransferases (Nat)"/>
    <property type="match status" value="1"/>
</dbReference>
<dbReference type="InterPro" id="IPR045057">
    <property type="entry name" value="Gcn5-rel_NAT"/>
</dbReference>
<keyword evidence="5" id="KW-1185">Reference proteome</keyword>
<dbReference type="CDD" id="cd04301">
    <property type="entry name" value="NAT_SF"/>
    <property type="match status" value="1"/>
</dbReference>
<dbReference type="Pfam" id="PF14542">
    <property type="entry name" value="Acetyltransf_CG"/>
    <property type="match status" value="1"/>
</dbReference>
<evidence type="ECO:0000259" key="2">
    <source>
        <dbReference type="PROSITE" id="PS51186"/>
    </source>
</evidence>
<dbReference type="Gene3D" id="3.40.630.30">
    <property type="match status" value="1"/>
</dbReference>
<dbReference type="PROSITE" id="PS51729">
    <property type="entry name" value="GNAT_YJDJ"/>
    <property type="match status" value="1"/>
</dbReference>
<evidence type="ECO:0000259" key="3">
    <source>
        <dbReference type="PROSITE" id="PS51729"/>
    </source>
</evidence>
<reference evidence="5" key="1">
    <citation type="journal article" date="2019" name="Int. J. Syst. Evol. Microbiol.">
        <title>The Global Catalogue of Microorganisms (GCM) 10K type strain sequencing project: providing services to taxonomists for standard genome sequencing and annotation.</title>
        <authorList>
            <consortium name="The Broad Institute Genomics Platform"/>
            <consortium name="The Broad Institute Genome Sequencing Center for Infectious Disease"/>
            <person name="Wu L."/>
            <person name="Ma J."/>
        </authorList>
    </citation>
    <scope>NUCLEOTIDE SEQUENCE [LARGE SCALE GENOMIC DNA]</scope>
    <source>
        <strain evidence="5">JCM 17021</strain>
    </source>
</reference>
<dbReference type="InterPro" id="IPR016181">
    <property type="entry name" value="Acyl_CoA_acyltransferase"/>
</dbReference>
<proteinExistence type="predicted"/>
<feature type="domain" description="N-acetyltransferase" evidence="2">
    <location>
        <begin position="1"/>
        <end position="116"/>
    </location>
</feature>
<feature type="domain" description="N-acetyltransferase" evidence="3">
    <location>
        <begin position="26"/>
        <end position="113"/>
    </location>
</feature>
<dbReference type="PANTHER" id="PTHR31435">
    <property type="entry name" value="PROTEIN NATD1"/>
    <property type="match status" value="1"/>
</dbReference>
<evidence type="ECO:0000256" key="1">
    <source>
        <dbReference type="SAM" id="MobiDB-lite"/>
    </source>
</evidence>